<dbReference type="SUPFAM" id="SSF53383">
    <property type="entry name" value="PLP-dependent transferases"/>
    <property type="match status" value="1"/>
</dbReference>
<comment type="caution">
    <text evidence="5">The sequence shown here is derived from an EMBL/GenBank/DDBJ whole genome shotgun (WGS) entry which is preliminary data.</text>
</comment>
<dbReference type="CDD" id="cd00610">
    <property type="entry name" value="OAT_like"/>
    <property type="match status" value="1"/>
</dbReference>
<comment type="cofactor">
    <cofactor evidence="1">
        <name>pyridoxal 5'-phosphate</name>
        <dbReference type="ChEBI" id="CHEBI:597326"/>
    </cofactor>
</comment>
<evidence type="ECO:0000256" key="3">
    <source>
        <dbReference type="ARBA" id="ARBA00022898"/>
    </source>
</evidence>
<evidence type="ECO:0000313" key="5">
    <source>
        <dbReference type="EMBL" id="KIL97784.1"/>
    </source>
</evidence>
<dbReference type="Gene3D" id="3.90.1150.10">
    <property type="entry name" value="Aspartate Aminotransferase, domain 1"/>
    <property type="match status" value="1"/>
</dbReference>
<dbReference type="PIRSF" id="PIRSF000521">
    <property type="entry name" value="Transaminase_4ab_Lys_Orn"/>
    <property type="match status" value="1"/>
</dbReference>
<dbReference type="GO" id="GO:0030170">
    <property type="term" value="F:pyridoxal phosphate binding"/>
    <property type="evidence" value="ECO:0007669"/>
    <property type="project" value="InterPro"/>
</dbReference>
<proteinExistence type="inferred from homology"/>
<dbReference type="InterPro" id="IPR015422">
    <property type="entry name" value="PyrdxlP-dep_Trfase_small"/>
</dbReference>
<dbReference type="GO" id="GO:0008483">
    <property type="term" value="F:transaminase activity"/>
    <property type="evidence" value="ECO:0007669"/>
    <property type="project" value="UniProtKB-KW"/>
</dbReference>
<dbReference type="OrthoDB" id="9801834at2"/>
<dbReference type="InterPro" id="IPR015421">
    <property type="entry name" value="PyrdxlP-dep_Trfase_major"/>
</dbReference>
<dbReference type="STRING" id="272627.CCC_00845"/>
<accession>A0A0C2YDJ1</accession>
<keyword evidence="6" id="KW-1185">Reference proteome</keyword>
<protein>
    <submittedName>
        <fullName evidence="5">Adenosylmethionine-8-amino-7-oxononanoate aminotransferase</fullName>
    </submittedName>
</protein>
<dbReference type="Pfam" id="PF00202">
    <property type="entry name" value="Aminotran_3"/>
    <property type="match status" value="1"/>
</dbReference>
<dbReference type="Proteomes" id="UP000031971">
    <property type="component" value="Unassembled WGS sequence"/>
</dbReference>
<evidence type="ECO:0000313" key="6">
    <source>
        <dbReference type="Proteomes" id="UP000031971"/>
    </source>
</evidence>
<dbReference type="InterPro" id="IPR005814">
    <property type="entry name" value="Aminotrans_3"/>
</dbReference>
<organism evidence="5 6">
    <name type="scientific">Paramagnetospirillum magnetotacticum MS-1</name>
    <dbReference type="NCBI Taxonomy" id="272627"/>
    <lineage>
        <taxon>Bacteria</taxon>
        <taxon>Pseudomonadati</taxon>
        <taxon>Pseudomonadota</taxon>
        <taxon>Alphaproteobacteria</taxon>
        <taxon>Rhodospirillales</taxon>
        <taxon>Magnetospirillaceae</taxon>
        <taxon>Paramagnetospirillum</taxon>
    </lineage>
</organism>
<evidence type="ECO:0000256" key="2">
    <source>
        <dbReference type="ARBA" id="ARBA00008954"/>
    </source>
</evidence>
<reference evidence="5 6" key="1">
    <citation type="submission" date="2015-01" db="EMBL/GenBank/DDBJ databases">
        <title>Genome Sequence of Magnetospirillum magnetotacticum Strain MS-1.</title>
        <authorList>
            <person name="Marinov G.K."/>
            <person name="Smalley M.D."/>
            <person name="DeSalvo G."/>
        </authorList>
    </citation>
    <scope>NUCLEOTIDE SEQUENCE [LARGE SCALE GENOMIC DNA]</scope>
    <source>
        <strain evidence="5 6">MS-1</strain>
    </source>
</reference>
<dbReference type="Gene3D" id="3.40.640.10">
    <property type="entry name" value="Type I PLP-dependent aspartate aminotransferase-like (Major domain)"/>
    <property type="match status" value="1"/>
</dbReference>
<dbReference type="InterPro" id="IPR015424">
    <property type="entry name" value="PyrdxlP-dep_Trfase"/>
</dbReference>
<gene>
    <name evidence="5" type="ORF">CCC_00845</name>
</gene>
<evidence type="ECO:0000256" key="4">
    <source>
        <dbReference type="RuleBase" id="RU003560"/>
    </source>
</evidence>
<dbReference type="PANTHER" id="PTHR43094">
    <property type="entry name" value="AMINOTRANSFERASE"/>
    <property type="match status" value="1"/>
</dbReference>
<keyword evidence="5" id="KW-0032">Aminotransferase</keyword>
<dbReference type="RefSeq" id="WP_009871297.1">
    <property type="nucleotide sequence ID" value="NZ_JXSL01000030.1"/>
</dbReference>
<sequence length="434" mass="47814">MSHILRKFPNDPAKPRVVKAEGLYIHTEDGRKLLDMTAGTTTFGVLGYSHPEVLAAMQAQMGKFCHIDYNTWVDPNLEELAALLLSRAPRGLDKVYFPGNSGSEAMEAAMKLSYHVHHDSGKPGKTHYIARLQSFHGATLHGISISELPILAFYEPLLPDGRSKIAQHNPSLNRLPGESMEDYARRSAKELEDKILEIGPDKVGAFIGETMLGSLVGDVPPAPGYWKLIREVCDRYDVHLILDEIYCGLGRSGRIYCCDWDGIVPDFVCIGKNLAAGHAPLSAVVTNHRVEDIIAKGQGRIQHGHTHQGYSLGVAAALAVQRIVHTDAMLDHIQARGRQIVDTITTRLGGHPFFKEVRGRGLLQSFEYDCADKNGFGMTLAKRMLDEHATVINAKWHRVSFTPGYIITEAQLGRVLDDFVAVFESTASGWKTAG</sequence>
<comment type="similarity">
    <text evidence="2 4">Belongs to the class-III pyridoxal-phosphate-dependent aminotransferase family.</text>
</comment>
<dbReference type="EMBL" id="JXSL01000030">
    <property type="protein sequence ID" value="KIL97784.1"/>
    <property type="molecule type" value="Genomic_DNA"/>
</dbReference>
<dbReference type="GO" id="GO:0005829">
    <property type="term" value="C:cytosol"/>
    <property type="evidence" value="ECO:0007669"/>
    <property type="project" value="TreeGrafter"/>
</dbReference>
<evidence type="ECO:0000256" key="1">
    <source>
        <dbReference type="ARBA" id="ARBA00001933"/>
    </source>
</evidence>
<dbReference type="InterPro" id="IPR049704">
    <property type="entry name" value="Aminotrans_3_PPA_site"/>
</dbReference>
<name>A0A0C2YDJ1_PARME</name>
<dbReference type="PANTHER" id="PTHR43094:SF1">
    <property type="entry name" value="AMINOTRANSFERASE CLASS-III"/>
    <property type="match status" value="1"/>
</dbReference>
<keyword evidence="5" id="KW-0808">Transferase</keyword>
<keyword evidence="3 4" id="KW-0663">Pyridoxal phosphate</keyword>
<dbReference type="PROSITE" id="PS00600">
    <property type="entry name" value="AA_TRANSFER_CLASS_3"/>
    <property type="match status" value="1"/>
</dbReference>
<dbReference type="AlphaFoldDB" id="A0A0C2YDJ1"/>